<comment type="caution">
    <text evidence="3">The sequence shown here is derived from an EMBL/GenBank/DDBJ whole genome shotgun (WGS) entry which is preliminary data.</text>
</comment>
<evidence type="ECO:0000313" key="3">
    <source>
        <dbReference type="EMBL" id="PRY69366.1"/>
    </source>
</evidence>
<organism evidence="3 4">
    <name type="scientific">Glaciihabitans tibetensis</name>
    <dbReference type="NCBI Taxonomy" id="1266600"/>
    <lineage>
        <taxon>Bacteria</taxon>
        <taxon>Bacillati</taxon>
        <taxon>Actinomycetota</taxon>
        <taxon>Actinomycetes</taxon>
        <taxon>Micrococcales</taxon>
        <taxon>Microbacteriaceae</taxon>
        <taxon>Glaciihabitans</taxon>
    </lineage>
</organism>
<feature type="transmembrane region" description="Helical" evidence="2">
    <location>
        <begin position="29"/>
        <end position="51"/>
    </location>
</feature>
<evidence type="ECO:0000256" key="1">
    <source>
        <dbReference type="SAM" id="MobiDB-lite"/>
    </source>
</evidence>
<name>A0A2T0VGL9_9MICO</name>
<gene>
    <name evidence="3" type="ORF">B0I08_10238</name>
</gene>
<reference evidence="3 4" key="1">
    <citation type="submission" date="2018-03" db="EMBL/GenBank/DDBJ databases">
        <title>Genomic Encyclopedia of Type Strains, Phase III (KMG-III): the genomes of soil and plant-associated and newly described type strains.</title>
        <authorList>
            <person name="Whitman W."/>
        </authorList>
    </citation>
    <scope>NUCLEOTIDE SEQUENCE [LARGE SCALE GENOMIC DNA]</scope>
    <source>
        <strain evidence="3 4">CGMCC 1.12484</strain>
    </source>
</reference>
<dbReference type="Proteomes" id="UP000237983">
    <property type="component" value="Unassembled WGS sequence"/>
</dbReference>
<dbReference type="EMBL" id="PVTL01000002">
    <property type="protein sequence ID" value="PRY69366.1"/>
    <property type="molecule type" value="Genomic_DNA"/>
</dbReference>
<proteinExistence type="predicted"/>
<keyword evidence="2" id="KW-0472">Membrane</keyword>
<evidence type="ECO:0000256" key="2">
    <source>
        <dbReference type="SAM" id="Phobius"/>
    </source>
</evidence>
<keyword evidence="4" id="KW-1185">Reference proteome</keyword>
<evidence type="ECO:0000313" key="4">
    <source>
        <dbReference type="Proteomes" id="UP000237983"/>
    </source>
</evidence>
<protein>
    <submittedName>
        <fullName evidence="3">Uncharacterized protein</fullName>
    </submittedName>
</protein>
<keyword evidence="2" id="KW-0812">Transmembrane</keyword>
<sequence>MKQCHTPRVTLFQNDPPWGPDTRRRPPSVAPAVTLVVLVTALLGVMTWALMLDRPLALVMPEPVLAPYTMPEEIAQIADRMGLSEEGRAIFVAARPQLLDDVDFLRVCGDSDHGGDGGESAPIGCYFGSSRVSGGDGEIAVYRVPDPRLANRAVAVAAHELLHAAYDNMPADARGPLDALLEARWSLVPPDDPIQTRFRNSVGPDTDNRSTEQFAYIGSEIFHDIDPELESYFARYFSDRSAVPAALAADDAMWEGLKAELAAASDTLMEQEVAAMAASSRLQNDRARLDNDRATYNMQVEEYNARTPEERTRWSVINPDGSSTGLGEHLAATLATFPVREAELAARQVEVDAATAAAASVREEVDRKYAEVNALGELYLPDMD</sequence>
<feature type="region of interest" description="Disordered" evidence="1">
    <location>
        <begin position="1"/>
        <end position="26"/>
    </location>
</feature>
<dbReference type="AlphaFoldDB" id="A0A2T0VGL9"/>
<accession>A0A2T0VGL9</accession>
<keyword evidence="2" id="KW-1133">Transmembrane helix</keyword>